<proteinExistence type="predicted"/>
<dbReference type="PANTHER" id="PTHR38442">
    <property type="entry name" value="INNER MEMBRANE PROTEIN-RELATED"/>
    <property type="match status" value="1"/>
</dbReference>
<name>A0AA96LMT8_9BACL</name>
<dbReference type="KEGG" id="proo:MJB10_23050"/>
<keyword evidence="2" id="KW-1185">Reference proteome</keyword>
<reference evidence="1" key="1">
    <citation type="submission" date="2022-02" db="EMBL/GenBank/DDBJ databases">
        <title>Paenibacillus sp. MBLB1832 Whole Genome Shotgun Sequencing.</title>
        <authorList>
            <person name="Hwang C.Y."/>
            <person name="Cho E.-S."/>
            <person name="Seo M.-J."/>
        </authorList>
    </citation>
    <scope>NUCLEOTIDE SEQUENCE</scope>
    <source>
        <strain evidence="1">MBLB1832</strain>
    </source>
</reference>
<protein>
    <submittedName>
        <fullName evidence="1">DUF445 domain-containing protein</fullName>
    </submittedName>
</protein>
<dbReference type="RefSeq" id="WP_314799002.1">
    <property type="nucleotide sequence ID" value="NZ_CP130319.1"/>
</dbReference>
<dbReference type="Pfam" id="PF04286">
    <property type="entry name" value="DUF445"/>
    <property type="match status" value="1"/>
</dbReference>
<evidence type="ECO:0000313" key="2">
    <source>
        <dbReference type="Proteomes" id="UP001304650"/>
    </source>
</evidence>
<dbReference type="Proteomes" id="UP001304650">
    <property type="component" value="Chromosome"/>
</dbReference>
<evidence type="ECO:0000313" key="1">
    <source>
        <dbReference type="EMBL" id="WNR43943.1"/>
    </source>
</evidence>
<accession>A0AA96LMT8</accession>
<dbReference type="PANTHER" id="PTHR38442:SF1">
    <property type="entry name" value="INNER MEMBRANE PROTEIN"/>
    <property type="match status" value="1"/>
</dbReference>
<dbReference type="GO" id="GO:0005886">
    <property type="term" value="C:plasma membrane"/>
    <property type="evidence" value="ECO:0007669"/>
    <property type="project" value="TreeGrafter"/>
</dbReference>
<dbReference type="EMBL" id="CP130319">
    <property type="protein sequence ID" value="WNR43943.1"/>
    <property type="molecule type" value="Genomic_DNA"/>
</dbReference>
<sequence length="417" mass="46525">MKREAKYIATVSLGVMGAGFLATLPTAVSSQVWGSFLQGGFEAGVVGGLADWFAVSALFRHPLGIPIPHTALLPNNREKITKALVNTVQNELLSKETIRARLEKIHFLERGLELADKQLDNASLHTGLTALAKHALGAIDIEKLTPLLAEEIHKAIQDVDTSRLVRTLIDSITDNDYDGKTLDFVLDKAAAWVIKADTRDQLGAMAIKAFEGLASNGFMAFAVNAFMGMVNEEKLGGIIQNFVLSYIDQLRMNHHPRRQAVLTFIRNELHKLDRNPQLLAELEKFKTKLPELFDLDAKLTHMLTKLKERGEAFIDQPEFVPVHVVPILRNMLLSIRENQDMLHRGEDWIQEQIASYLEQNHSKIGQLVKENLDKLDNAKLTELMEEKVGSDLQWIRVNGAICGFIIGLGLAGLKMLF</sequence>
<organism evidence="1 2">
    <name type="scientific">Paenibacillus roseopurpureus</name>
    <dbReference type="NCBI Taxonomy" id="2918901"/>
    <lineage>
        <taxon>Bacteria</taxon>
        <taxon>Bacillati</taxon>
        <taxon>Bacillota</taxon>
        <taxon>Bacilli</taxon>
        <taxon>Bacillales</taxon>
        <taxon>Paenibacillaceae</taxon>
        <taxon>Paenibacillus</taxon>
    </lineage>
</organism>
<dbReference type="AlphaFoldDB" id="A0AA96LMT8"/>
<gene>
    <name evidence="1" type="ORF">MJB10_23050</name>
</gene>
<dbReference type="InterPro" id="IPR007383">
    <property type="entry name" value="DUF445"/>
</dbReference>